<dbReference type="Proteomes" id="UP001345963">
    <property type="component" value="Unassembled WGS sequence"/>
</dbReference>
<feature type="region of interest" description="Disordered" evidence="1">
    <location>
        <begin position="14"/>
        <end position="35"/>
    </location>
</feature>
<proteinExistence type="predicted"/>
<feature type="non-terminal residue" evidence="2">
    <location>
        <position position="1"/>
    </location>
</feature>
<organism evidence="2 3">
    <name type="scientific">Ataeniobius toweri</name>
    <dbReference type="NCBI Taxonomy" id="208326"/>
    <lineage>
        <taxon>Eukaryota</taxon>
        <taxon>Metazoa</taxon>
        <taxon>Chordata</taxon>
        <taxon>Craniata</taxon>
        <taxon>Vertebrata</taxon>
        <taxon>Euteleostomi</taxon>
        <taxon>Actinopterygii</taxon>
        <taxon>Neopterygii</taxon>
        <taxon>Teleostei</taxon>
        <taxon>Neoteleostei</taxon>
        <taxon>Acanthomorphata</taxon>
        <taxon>Ovalentaria</taxon>
        <taxon>Atherinomorphae</taxon>
        <taxon>Cyprinodontiformes</taxon>
        <taxon>Goodeidae</taxon>
        <taxon>Ataeniobius</taxon>
    </lineage>
</organism>
<evidence type="ECO:0000313" key="2">
    <source>
        <dbReference type="EMBL" id="MED6253311.1"/>
    </source>
</evidence>
<dbReference type="EMBL" id="JAHUTI010065208">
    <property type="protein sequence ID" value="MED6253311.1"/>
    <property type="molecule type" value="Genomic_DNA"/>
</dbReference>
<accession>A0ABU7BRM2</accession>
<reference evidence="2 3" key="1">
    <citation type="submission" date="2021-07" db="EMBL/GenBank/DDBJ databases">
        <authorList>
            <person name="Palmer J.M."/>
        </authorList>
    </citation>
    <scope>NUCLEOTIDE SEQUENCE [LARGE SCALE GENOMIC DNA]</scope>
    <source>
        <strain evidence="2 3">AT_MEX2019</strain>
        <tissue evidence="2">Muscle</tissue>
    </source>
</reference>
<feature type="region of interest" description="Disordered" evidence="1">
    <location>
        <begin position="97"/>
        <end position="124"/>
    </location>
</feature>
<evidence type="ECO:0000313" key="3">
    <source>
        <dbReference type="Proteomes" id="UP001345963"/>
    </source>
</evidence>
<evidence type="ECO:0000256" key="1">
    <source>
        <dbReference type="SAM" id="MobiDB-lite"/>
    </source>
</evidence>
<keyword evidence="3" id="KW-1185">Reference proteome</keyword>
<sequence>ILLKTHTLIKQSSLSAETAKRQRQNTHAPKSLKASRMEKDPLMVVVVVKESGRRYKYEHIKFLVTVMTRSARRFKGSDSGTQLAHKNMLVHGGCICRKSPVNTEPNSHPSPPHREVNQHNPTTR</sequence>
<name>A0ABU7BRM2_9TELE</name>
<gene>
    <name evidence="2" type="ORF">ATANTOWER_026280</name>
</gene>
<comment type="caution">
    <text evidence="2">The sequence shown here is derived from an EMBL/GenBank/DDBJ whole genome shotgun (WGS) entry which is preliminary data.</text>
</comment>
<protein>
    <submittedName>
        <fullName evidence="2">Uncharacterized protein</fullName>
    </submittedName>
</protein>